<keyword evidence="1" id="KW-1133">Transmembrane helix</keyword>
<dbReference type="EMBL" id="VJMZ01000003">
    <property type="protein sequence ID" value="TRM08777.1"/>
    <property type="molecule type" value="Genomic_DNA"/>
</dbReference>
<dbReference type="RefSeq" id="WP_142791795.1">
    <property type="nucleotide sequence ID" value="NZ_VJMZ01000001.1"/>
</dbReference>
<reference evidence="4 5" key="1">
    <citation type="submission" date="2019-07" db="EMBL/GenBank/DDBJ databases">
        <title>Genomic analysis of Lentibacillus sp. NKC851-2.</title>
        <authorList>
            <person name="Oh Y.J."/>
        </authorList>
    </citation>
    <scope>NUCLEOTIDE SEQUENCE [LARGE SCALE GENOMIC DNA]</scope>
    <source>
        <strain evidence="4 5">NKC851-2</strain>
    </source>
</reference>
<comment type="caution">
    <text evidence="4">The sequence shown here is derived from an EMBL/GenBank/DDBJ whole genome shotgun (WGS) entry which is preliminary data.</text>
</comment>
<dbReference type="Proteomes" id="UP000319280">
    <property type="component" value="Unassembled WGS sequence"/>
</dbReference>
<keyword evidence="1" id="KW-0472">Membrane</keyword>
<organism evidence="4 5">
    <name type="scientific">Lentibacillus cibarius</name>
    <dbReference type="NCBI Taxonomy" id="2583219"/>
    <lineage>
        <taxon>Bacteria</taxon>
        <taxon>Bacillati</taxon>
        <taxon>Bacillota</taxon>
        <taxon>Bacilli</taxon>
        <taxon>Bacillales</taxon>
        <taxon>Bacillaceae</taxon>
        <taxon>Lentibacillus</taxon>
    </lineage>
</organism>
<dbReference type="EMBL" id="VJMZ01000003">
    <property type="protein sequence ID" value="TRM08805.1"/>
    <property type="molecule type" value="Genomic_DNA"/>
</dbReference>
<accession>A0A549YLW4</accession>
<name>A0A549YLW4_9BACI</name>
<evidence type="ECO:0000313" key="2">
    <source>
        <dbReference type="EMBL" id="TRM08777.1"/>
    </source>
</evidence>
<keyword evidence="1" id="KW-0812">Transmembrane</keyword>
<sequence>MIDWTGLSLPFSVNDLISSGNGLIGLVGSFVLLGLAFVFVPMVIELLREYAFTGKENEAFKRSGRGEWDRKKRINVAFDRVKSRKGH</sequence>
<evidence type="ECO:0000313" key="5">
    <source>
        <dbReference type="Proteomes" id="UP000319280"/>
    </source>
</evidence>
<protein>
    <submittedName>
        <fullName evidence="4">Uncharacterized protein</fullName>
    </submittedName>
</protein>
<dbReference type="EMBL" id="VJMZ01000001">
    <property type="protein sequence ID" value="TRM12879.1"/>
    <property type="molecule type" value="Genomic_DNA"/>
</dbReference>
<evidence type="ECO:0000313" key="4">
    <source>
        <dbReference type="EMBL" id="TRM12879.1"/>
    </source>
</evidence>
<gene>
    <name evidence="4" type="ORF">FH966_14845</name>
    <name evidence="2" type="ORF">FH966_16510</name>
    <name evidence="3" type="ORF">FH966_16660</name>
</gene>
<proteinExistence type="predicted"/>
<feature type="transmembrane region" description="Helical" evidence="1">
    <location>
        <begin position="20"/>
        <end position="44"/>
    </location>
</feature>
<evidence type="ECO:0000256" key="1">
    <source>
        <dbReference type="SAM" id="Phobius"/>
    </source>
</evidence>
<dbReference type="AlphaFoldDB" id="A0A549YLW4"/>
<keyword evidence="5" id="KW-1185">Reference proteome</keyword>
<evidence type="ECO:0000313" key="3">
    <source>
        <dbReference type="EMBL" id="TRM08805.1"/>
    </source>
</evidence>